<keyword evidence="4" id="KW-1185">Reference proteome</keyword>
<dbReference type="PANTHER" id="PTHR33279">
    <property type="entry name" value="SULFUR CARRIER PROTEIN YEDF-RELATED"/>
    <property type="match status" value="1"/>
</dbReference>
<comment type="similarity">
    <text evidence="1">Belongs to the sulfur carrier protein TusA family.</text>
</comment>
<dbReference type="PROSITE" id="PS01148">
    <property type="entry name" value="UPF0033"/>
    <property type="match status" value="1"/>
</dbReference>
<dbReference type="InterPro" id="IPR036868">
    <property type="entry name" value="TusA-like_sf"/>
</dbReference>
<gene>
    <name evidence="3" type="ORF">EDD58_10465</name>
</gene>
<evidence type="ECO:0000259" key="2">
    <source>
        <dbReference type="PROSITE" id="PS01148"/>
    </source>
</evidence>
<comment type="caution">
    <text evidence="3">The sequence shown here is derived from an EMBL/GenBank/DDBJ whole genome shotgun (WGS) entry which is preliminary data.</text>
</comment>
<dbReference type="GO" id="GO:0016740">
    <property type="term" value="F:transferase activity"/>
    <property type="evidence" value="ECO:0007669"/>
    <property type="project" value="UniProtKB-KW"/>
</dbReference>
<dbReference type="CDD" id="cd00291">
    <property type="entry name" value="SirA_YedF_YeeD"/>
    <property type="match status" value="1"/>
</dbReference>
<evidence type="ECO:0000313" key="3">
    <source>
        <dbReference type="EMBL" id="TCS94199.1"/>
    </source>
</evidence>
<accession>A0A4R3L3T2</accession>
<dbReference type="PANTHER" id="PTHR33279:SF2">
    <property type="entry name" value="SULFUR CARRIER PROTEIN TUSA"/>
    <property type="match status" value="1"/>
</dbReference>
<protein>
    <submittedName>
        <fullName evidence="3">TusA-related sulfurtransferase</fullName>
    </submittedName>
</protein>
<organism evidence="3 4">
    <name type="scientific">Hazenella coriacea</name>
    <dbReference type="NCBI Taxonomy" id="1179467"/>
    <lineage>
        <taxon>Bacteria</taxon>
        <taxon>Bacillati</taxon>
        <taxon>Bacillota</taxon>
        <taxon>Bacilli</taxon>
        <taxon>Bacillales</taxon>
        <taxon>Thermoactinomycetaceae</taxon>
        <taxon>Hazenella</taxon>
    </lineage>
</organism>
<feature type="domain" description="UPF0033" evidence="2">
    <location>
        <begin position="10"/>
        <end position="34"/>
    </location>
</feature>
<evidence type="ECO:0000256" key="1">
    <source>
        <dbReference type="ARBA" id="ARBA00008984"/>
    </source>
</evidence>
<evidence type="ECO:0000313" key="4">
    <source>
        <dbReference type="Proteomes" id="UP000294937"/>
    </source>
</evidence>
<proteinExistence type="inferred from homology"/>
<keyword evidence="3" id="KW-0808">Transferase</keyword>
<sequence length="78" mass="8534">MMAEENRVLVDARGAFCPGPLMELMKAAKNAESGTVIELLSNEPGSRKDVPAWAEKMGHEFLGEEPSGDAFKLIVRMK</sequence>
<dbReference type="SUPFAM" id="SSF64307">
    <property type="entry name" value="SirA-like"/>
    <property type="match status" value="1"/>
</dbReference>
<dbReference type="EMBL" id="SMAG01000004">
    <property type="protein sequence ID" value="TCS94199.1"/>
    <property type="molecule type" value="Genomic_DNA"/>
</dbReference>
<dbReference type="Proteomes" id="UP000294937">
    <property type="component" value="Unassembled WGS sequence"/>
</dbReference>
<dbReference type="Gene3D" id="3.30.110.40">
    <property type="entry name" value="TusA-like domain"/>
    <property type="match status" value="1"/>
</dbReference>
<reference evidence="3 4" key="1">
    <citation type="submission" date="2019-03" db="EMBL/GenBank/DDBJ databases">
        <title>Genomic Encyclopedia of Type Strains, Phase IV (KMG-IV): sequencing the most valuable type-strain genomes for metagenomic binning, comparative biology and taxonomic classification.</title>
        <authorList>
            <person name="Goeker M."/>
        </authorList>
    </citation>
    <scope>NUCLEOTIDE SEQUENCE [LARGE SCALE GENOMIC DNA]</scope>
    <source>
        <strain evidence="3 4">DSM 45707</strain>
    </source>
</reference>
<dbReference type="AlphaFoldDB" id="A0A4R3L3T2"/>
<dbReference type="InterPro" id="IPR001455">
    <property type="entry name" value="TusA-like"/>
</dbReference>
<name>A0A4R3L3T2_9BACL</name>
<dbReference type="Pfam" id="PF01206">
    <property type="entry name" value="TusA"/>
    <property type="match status" value="1"/>
</dbReference>